<evidence type="ECO:0000256" key="6">
    <source>
        <dbReference type="SAM" id="SignalP"/>
    </source>
</evidence>
<dbReference type="EMBL" id="CP046052">
    <property type="protein sequence ID" value="QGM47665.1"/>
    <property type="molecule type" value="Genomic_DNA"/>
</dbReference>
<feature type="domain" description="Outer membrane protein beta-barrel" evidence="7">
    <location>
        <begin position="57"/>
        <end position="305"/>
    </location>
</feature>
<accession>A0A6B8KL38</accession>
<evidence type="ECO:0000256" key="3">
    <source>
        <dbReference type="ARBA" id="ARBA00023136"/>
    </source>
</evidence>
<keyword evidence="9" id="KW-1185">Reference proteome</keyword>
<evidence type="ECO:0000313" key="8">
    <source>
        <dbReference type="EMBL" id="QGM47665.1"/>
    </source>
</evidence>
<proteinExistence type="inferred from homology"/>
<dbReference type="Pfam" id="PF13505">
    <property type="entry name" value="OMP_b-brl"/>
    <property type="match status" value="1"/>
</dbReference>
<sequence>MRAFVWFATAAAVVANVPLANSSPLYNVPSETYRAAPVESPVALRPTLSAVEPPAPLSPWSGFSVGINLGGAWAGADGAQMSVLPTLPGADPAFGRVLTSNVTSTFGGFIGGAQIGYTQRLANGMVLGAEADFQGLTGKQSGWMSGVTADKFVQQTTDVGAATFSKGLNYLGTVRARMGYEVAPNILAYMTGGLAYGQTTFNASSSAIWLNPLQVPLATAVSSPTTFSGMRTGWTLGGGVEFPIWTNLTAKIEYLYYDLGWVYTKAPFISNTVGNFPSAFGTSVVSVANARYSGSIARFGLNYHFNMPMPTLAPIGPISAQF</sequence>
<keyword evidence="2 6" id="KW-0732">Signal</keyword>
<dbReference type="KEGG" id="mhey:H2LOC_019400"/>
<keyword evidence="4" id="KW-0998">Cell outer membrane</keyword>
<dbReference type="SUPFAM" id="SSF56925">
    <property type="entry name" value="OMPA-like"/>
    <property type="match status" value="1"/>
</dbReference>
<name>A0A6B8KL38_9HYPH</name>
<reference evidence="8 9" key="1">
    <citation type="submission" date="2019-11" db="EMBL/GenBank/DDBJ databases">
        <title>The genome sequence of Methylocystis heyeri.</title>
        <authorList>
            <person name="Oshkin I.Y."/>
            <person name="Miroshnikov K."/>
            <person name="Dedysh S.N."/>
        </authorList>
    </citation>
    <scope>NUCLEOTIDE SEQUENCE [LARGE SCALE GENOMIC DNA]</scope>
    <source>
        <strain evidence="8 9">H2</strain>
    </source>
</reference>
<keyword evidence="3" id="KW-0472">Membrane</keyword>
<dbReference type="Gene3D" id="2.40.160.20">
    <property type="match status" value="1"/>
</dbReference>
<comment type="subcellular location">
    <subcellularLocation>
        <location evidence="1">Cell outer membrane</location>
    </subcellularLocation>
</comment>
<evidence type="ECO:0000313" key="9">
    <source>
        <dbReference type="Proteomes" id="UP000309061"/>
    </source>
</evidence>
<gene>
    <name evidence="8" type="ORF">H2LOC_019400</name>
</gene>
<feature type="chain" id="PRO_5025680397" evidence="6">
    <location>
        <begin position="21"/>
        <end position="322"/>
    </location>
</feature>
<dbReference type="RefSeq" id="WP_136494321.1">
    <property type="nucleotide sequence ID" value="NZ_CP046052.1"/>
</dbReference>
<feature type="signal peptide" evidence="6">
    <location>
        <begin position="1"/>
        <end position="20"/>
    </location>
</feature>
<dbReference type="PANTHER" id="PTHR34001">
    <property type="entry name" value="BLL7405 PROTEIN"/>
    <property type="match status" value="1"/>
</dbReference>
<evidence type="ECO:0000256" key="4">
    <source>
        <dbReference type="ARBA" id="ARBA00023237"/>
    </source>
</evidence>
<evidence type="ECO:0000259" key="7">
    <source>
        <dbReference type="Pfam" id="PF13505"/>
    </source>
</evidence>
<evidence type="ECO:0000256" key="2">
    <source>
        <dbReference type="ARBA" id="ARBA00022729"/>
    </source>
</evidence>
<dbReference type="AlphaFoldDB" id="A0A6B8KL38"/>
<comment type="similarity">
    <text evidence="5">Belongs to the Omp25/RopB family.</text>
</comment>
<evidence type="ECO:0000256" key="1">
    <source>
        <dbReference type="ARBA" id="ARBA00004442"/>
    </source>
</evidence>
<dbReference type="PANTHER" id="PTHR34001:SF3">
    <property type="entry name" value="BLL7405 PROTEIN"/>
    <property type="match status" value="1"/>
</dbReference>
<dbReference type="Proteomes" id="UP000309061">
    <property type="component" value="Chromosome"/>
</dbReference>
<dbReference type="InterPro" id="IPR027385">
    <property type="entry name" value="Beta-barrel_OMP"/>
</dbReference>
<dbReference type="InterPro" id="IPR051692">
    <property type="entry name" value="OMP-like"/>
</dbReference>
<protein>
    <submittedName>
        <fullName evidence="8">Outer membrane beta-barrel protein</fullName>
    </submittedName>
</protein>
<dbReference type="InterPro" id="IPR011250">
    <property type="entry name" value="OMP/PagP_B-barrel"/>
</dbReference>
<organism evidence="8 9">
    <name type="scientific">Methylocystis heyeri</name>
    <dbReference type="NCBI Taxonomy" id="391905"/>
    <lineage>
        <taxon>Bacteria</taxon>
        <taxon>Pseudomonadati</taxon>
        <taxon>Pseudomonadota</taxon>
        <taxon>Alphaproteobacteria</taxon>
        <taxon>Hyphomicrobiales</taxon>
        <taxon>Methylocystaceae</taxon>
        <taxon>Methylocystis</taxon>
    </lineage>
</organism>
<dbReference type="GO" id="GO:0009279">
    <property type="term" value="C:cell outer membrane"/>
    <property type="evidence" value="ECO:0007669"/>
    <property type="project" value="UniProtKB-SubCell"/>
</dbReference>
<dbReference type="OrthoDB" id="9815357at2"/>
<evidence type="ECO:0000256" key="5">
    <source>
        <dbReference type="ARBA" id="ARBA00038306"/>
    </source>
</evidence>